<dbReference type="InterPro" id="IPR020904">
    <property type="entry name" value="Sc_DH/Rdtase_CS"/>
</dbReference>
<evidence type="ECO:0000313" key="4">
    <source>
        <dbReference type="Proteomes" id="UP000603904"/>
    </source>
</evidence>
<dbReference type="PANTHER" id="PTHR24321:SF8">
    <property type="entry name" value="ESTRADIOL 17-BETA-DEHYDROGENASE 8-RELATED"/>
    <property type="match status" value="1"/>
</dbReference>
<dbReference type="PRINTS" id="PR00081">
    <property type="entry name" value="GDHRDH"/>
</dbReference>
<keyword evidence="4" id="KW-1185">Reference proteome</keyword>
<dbReference type="Pfam" id="PF13561">
    <property type="entry name" value="adh_short_C2"/>
    <property type="match status" value="1"/>
</dbReference>
<dbReference type="PANTHER" id="PTHR24321">
    <property type="entry name" value="DEHYDROGENASES, SHORT CHAIN"/>
    <property type="match status" value="1"/>
</dbReference>
<keyword evidence="2" id="KW-0560">Oxidoreductase</keyword>
<dbReference type="Proteomes" id="UP000603904">
    <property type="component" value="Unassembled WGS sequence"/>
</dbReference>
<evidence type="ECO:0000256" key="2">
    <source>
        <dbReference type="ARBA" id="ARBA00023002"/>
    </source>
</evidence>
<gene>
    <name evidence="3" type="ORF">Mco01_27950</name>
</gene>
<dbReference type="InterPro" id="IPR002347">
    <property type="entry name" value="SDR_fam"/>
</dbReference>
<dbReference type="Gene3D" id="3.40.50.720">
    <property type="entry name" value="NAD(P)-binding Rossmann-like Domain"/>
    <property type="match status" value="1"/>
</dbReference>
<reference evidence="3 4" key="1">
    <citation type="submission" date="2021-01" db="EMBL/GenBank/DDBJ databases">
        <title>Whole genome shotgun sequence of Microbispora corallina NBRC 16416.</title>
        <authorList>
            <person name="Komaki H."/>
            <person name="Tamura T."/>
        </authorList>
    </citation>
    <scope>NUCLEOTIDE SEQUENCE [LARGE SCALE GENOMIC DNA]</scope>
    <source>
        <strain evidence="3 4">NBRC 16416</strain>
    </source>
</reference>
<proteinExistence type="inferred from homology"/>
<name>A0ABQ4FYE6_9ACTN</name>
<evidence type="ECO:0000256" key="1">
    <source>
        <dbReference type="ARBA" id="ARBA00006484"/>
    </source>
</evidence>
<dbReference type="PRINTS" id="PR00080">
    <property type="entry name" value="SDRFAMILY"/>
</dbReference>
<dbReference type="EMBL" id="BOOC01000011">
    <property type="protein sequence ID" value="GIH39795.1"/>
    <property type="molecule type" value="Genomic_DNA"/>
</dbReference>
<evidence type="ECO:0000313" key="3">
    <source>
        <dbReference type="EMBL" id="GIH39795.1"/>
    </source>
</evidence>
<dbReference type="PROSITE" id="PS00061">
    <property type="entry name" value="ADH_SHORT"/>
    <property type="match status" value="1"/>
</dbReference>
<comment type="caution">
    <text evidence="3">The sequence shown here is derived from an EMBL/GenBank/DDBJ whole genome shotgun (WGS) entry which is preliminary data.</text>
</comment>
<dbReference type="InterPro" id="IPR036291">
    <property type="entry name" value="NAD(P)-bd_dom_sf"/>
</dbReference>
<sequence length="248" mass="25300">MGRESLTGRVAVVTGAASGIGAAVVDRFLAEGAHVIAVDVTDPATGRCEALGVTGDVSAAATWERVEALARAEFGRLDVLHSNASVVVRAPAHELAEDDWDRQIAVNLKAAYLAVRACMGLLEAGFPERGAGSVVLSSSVHALAGLPGHPAYAAAKGGLVSLGRQLAVEYGPRVRVNAVLPGPILTPAWDGIGEEDRRRSAAGTAAGRLGRPEEVAAAVAFLASEESSYITGACLLVDGGWTAVKDSA</sequence>
<organism evidence="3 4">
    <name type="scientific">Microbispora corallina</name>
    <dbReference type="NCBI Taxonomy" id="83302"/>
    <lineage>
        <taxon>Bacteria</taxon>
        <taxon>Bacillati</taxon>
        <taxon>Actinomycetota</taxon>
        <taxon>Actinomycetes</taxon>
        <taxon>Streptosporangiales</taxon>
        <taxon>Streptosporangiaceae</taxon>
        <taxon>Microbispora</taxon>
    </lineage>
</organism>
<accession>A0ABQ4FYE6</accession>
<comment type="similarity">
    <text evidence="1">Belongs to the short-chain dehydrogenases/reductases (SDR) family.</text>
</comment>
<dbReference type="SUPFAM" id="SSF51735">
    <property type="entry name" value="NAD(P)-binding Rossmann-fold domains"/>
    <property type="match status" value="1"/>
</dbReference>
<dbReference type="CDD" id="cd05233">
    <property type="entry name" value="SDR_c"/>
    <property type="match status" value="1"/>
</dbReference>
<dbReference type="RefSeq" id="WP_204057293.1">
    <property type="nucleotide sequence ID" value="NZ_BAAAGP010000011.1"/>
</dbReference>
<protein>
    <submittedName>
        <fullName evidence="3">Short-chain dehydrogenase</fullName>
    </submittedName>
</protein>